<feature type="domain" description="DUF8040" evidence="1">
    <location>
        <begin position="18"/>
        <end position="96"/>
    </location>
</feature>
<evidence type="ECO:0000313" key="3">
    <source>
        <dbReference type="Proteomes" id="UP001177003"/>
    </source>
</evidence>
<dbReference type="InterPro" id="IPR058353">
    <property type="entry name" value="DUF8040"/>
</dbReference>
<proteinExistence type="predicted"/>
<name>A0AA35Y5C9_LACSI</name>
<dbReference type="InterPro" id="IPR045249">
    <property type="entry name" value="HARBI1-like"/>
</dbReference>
<dbReference type="Pfam" id="PF26138">
    <property type="entry name" value="DUF8040"/>
    <property type="match status" value="1"/>
</dbReference>
<dbReference type="EMBL" id="OX465077">
    <property type="protein sequence ID" value="CAI9267899.1"/>
    <property type="molecule type" value="Genomic_DNA"/>
</dbReference>
<evidence type="ECO:0000313" key="2">
    <source>
        <dbReference type="EMBL" id="CAI9267899.1"/>
    </source>
</evidence>
<dbReference type="PANTHER" id="PTHR22930">
    <property type="match status" value="1"/>
</dbReference>
<accession>A0AA35Y5C9</accession>
<dbReference type="PANTHER" id="PTHR22930:SF281">
    <property type="entry name" value="NUCLEASE"/>
    <property type="match status" value="1"/>
</dbReference>
<dbReference type="AlphaFoldDB" id="A0AA35Y5C9"/>
<protein>
    <recommendedName>
        <fullName evidence="1">DUF8040 domain-containing protein</fullName>
    </recommendedName>
</protein>
<reference evidence="2" key="1">
    <citation type="submission" date="2023-04" db="EMBL/GenBank/DDBJ databases">
        <authorList>
            <person name="Vijverberg K."/>
            <person name="Xiong W."/>
            <person name="Schranz E."/>
        </authorList>
    </citation>
    <scope>NUCLEOTIDE SEQUENCE</scope>
</reference>
<sequence>MDMIVFTIWFIKVIKTSVVNIRMNRNAFTILCDMLEQKGGGGGLKNSKNMLVDEQVAMFLHVLVQNEKNRIIVKRFKRSGETVRRYFKVVLDAVCRLHIEFYKKTVPIPDDETDERWRWFKGCLEALDGTYIKVKVPAAKRKPFRIRKCELCTNVLGGCSRDLQFIYVLARWEGSAADS</sequence>
<organism evidence="2 3">
    <name type="scientific">Lactuca saligna</name>
    <name type="common">Willowleaf lettuce</name>
    <dbReference type="NCBI Taxonomy" id="75948"/>
    <lineage>
        <taxon>Eukaryota</taxon>
        <taxon>Viridiplantae</taxon>
        <taxon>Streptophyta</taxon>
        <taxon>Embryophyta</taxon>
        <taxon>Tracheophyta</taxon>
        <taxon>Spermatophyta</taxon>
        <taxon>Magnoliopsida</taxon>
        <taxon>eudicotyledons</taxon>
        <taxon>Gunneridae</taxon>
        <taxon>Pentapetalae</taxon>
        <taxon>asterids</taxon>
        <taxon>campanulids</taxon>
        <taxon>Asterales</taxon>
        <taxon>Asteraceae</taxon>
        <taxon>Cichorioideae</taxon>
        <taxon>Cichorieae</taxon>
        <taxon>Lactucinae</taxon>
        <taxon>Lactuca</taxon>
    </lineage>
</organism>
<gene>
    <name evidence="2" type="ORF">LSALG_LOCUS8354</name>
</gene>
<evidence type="ECO:0000259" key="1">
    <source>
        <dbReference type="Pfam" id="PF26138"/>
    </source>
</evidence>
<keyword evidence="3" id="KW-1185">Reference proteome</keyword>
<dbReference type="Proteomes" id="UP001177003">
    <property type="component" value="Chromosome 1"/>
</dbReference>